<keyword evidence="3" id="KW-1185">Reference proteome</keyword>
<name>A0ABZ2YA80_9BACT</name>
<dbReference type="SUPFAM" id="SSF81301">
    <property type="entry name" value="Nucleotidyltransferase"/>
    <property type="match status" value="1"/>
</dbReference>
<evidence type="ECO:0000313" key="3">
    <source>
        <dbReference type="Proteomes" id="UP001461341"/>
    </source>
</evidence>
<evidence type="ECO:0000313" key="2">
    <source>
        <dbReference type="EMBL" id="WZL75893.1"/>
    </source>
</evidence>
<dbReference type="InterPro" id="IPR043519">
    <property type="entry name" value="NT_sf"/>
</dbReference>
<organism evidence="2 3">
    <name type="scientific">Thermatribacter velox</name>
    <dbReference type="NCBI Taxonomy" id="3039681"/>
    <lineage>
        <taxon>Bacteria</taxon>
        <taxon>Pseudomonadati</taxon>
        <taxon>Atribacterota</taxon>
        <taxon>Atribacteria</taxon>
        <taxon>Atribacterales</taxon>
        <taxon>Thermatribacteraceae</taxon>
        <taxon>Thermatribacter</taxon>
    </lineage>
</organism>
<gene>
    <name evidence="2" type="ORF">QBE54_09960</name>
</gene>
<dbReference type="CDD" id="cd05403">
    <property type="entry name" value="NT_KNTase_like"/>
    <property type="match status" value="1"/>
</dbReference>
<proteinExistence type="predicted"/>
<dbReference type="Pfam" id="PF18765">
    <property type="entry name" value="Polbeta"/>
    <property type="match status" value="1"/>
</dbReference>
<feature type="domain" description="Polymerase beta nucleotidyltransferase" evidence="1">
    <location>
        <begin position="27"/>
        <end position="67"/>
    </location>
</feature>
<dbReference type="InterPro" id="IPR041633">
    <property type="entry name" value="Polbeta"/>
</dbReference>
<dbReference type="Gene3D" id="3.30.460.10">
    <property type="entry name" value="Beta Polymerase, domain 2"/>
    <property type="match status" value="1"/>
</dbReference>
<sequence length="123" mass="13712">MGIAETYRGPSGNLLPGLRMDLEEAIKKLKKLFREKSVPIAYLFGSYICGEVGAASDVDIAVFLILKRKAKSSIRLSRKSCSGFEKPWARSVSILCFLTVLLCRSSLKLFLRDASFTPRVMSF</sequence>
<accession>A0ABZ2YA80</accession>
<evidence type="ECO:0000259" key="1">
    <source>
        <dbReference type="Pfam" id="PF18765"/>
    </source>
</evidence>
<dbReference type="Proteomes" id="UP001461341">
    <property type="component" value="Chromosome"/>
</dbReference>
<dbReference type="EMBL" id="CP121689">
    <property type="protein sequence ID" value="WZL75893.1"/>
    <property type="molecule type" value="Genomic_DNA"/>
</dbReference>
<dbReference type="RefSeq" id="WP_369018044.1">
    <property type="nucleotide sequence ID" value="NZ_CP121689.1"/>
</dbReference>
<reference evidence="2 3" key="1">
    <citation type="submission" date="2023-03" db="EMBL/GenBank/DDBJ databases">
        <title>Novel Species.</title>
        <authorList>
            <person name="Ma S."/>
        </authorList>
    </citation>
    <scope>NUCLEOTIDE SEQUENCE [LARGE SCALE GENOMIC DNA]</scope>
    <source>
        <strain evidence="2 3">B11</strain>
    </source>
</reference>
<protein>
    <submittedName>
        <fullName evidence="2">Nucleotidyltransferase domain-containing protein</fullName>
    </submittedName>
</protein>